<gene>
    <name evidence="2" type="ORF">Q5H92_22730</name>
</gene>
<evidence type="ECO:0000256" key="1">
    <source>
        <dbReference type="SAM" id="Coils"/>
    </source>
</evidence>
<dbReference type="RefSeq" id="WP_305013865.1">
    <property type="nucleotide sequence ID" value="NZ_JAUQSX010000015.1"/>
</dbReference>
<evidence type="ECO:0000313" key="3">
    <source>
        <dbReference type="Proteomes" id="UP001167796"/>
    </source>
</evidence>
<organism evidence="2 3">
    <name type="scientific">Hymenobacter mellowenesis</name>
    <dbReference type="NCBI Taxonomy" id="3063995"/>
    <lineage>
        <taxon>Bacteria</taxon>
        <taxon>Pseudomonadati</taxon>
        <taxon>Bacteroidota</taxon>
        <taxon>Cytophagia</taxon>
        <taxon>Cytophagales</taxon>
        <taxon>Hymenobacteraceae</taxon>
        <taxon>Hymenobacter</taxon>
    </lineage>
</organism>
<proteinExistence type="predicted"/>
<dbReference type="Proteomes" id="UP001167796">
    <property type="component" value="Unassembled WGS sequence"/>
</dbReference>
<keyword evidence="1" id="KW-0175">Coiled coil</keyword>
<keyword evidence="3" id="KW-1185">Reference proteome</keyword>
<reference evidence="2" key="1">
    <citation type="submission" date="2023-07" db="EMBL/GenBank/DDBJ databases">
        <authorList>
            <person name="Kim M.K."/>
        </authorList>
    </citation>
    <scope>NUCLEOTIDE SEQUENCE</scope>
    <source>
        <strain evidence="2">M29</strain>
    </source>
</reference>
<dbReference type="EMBL" id="JAUQSX010000015">
    <property type="protein sequence ID" value="MDO7849197.1"/>
    <property type="molecule type" value="Genomic_DNA"/>
</dbReference>
<evidence type="ECO:0008006" key="4">
    <source>
        <dbReference type="Google" id="ProtNLM"/>
    </source>
</evidence>
<protein>
    <recommendedName>
        <fullName evidence="4">XRE family transcriptional regulator</fullName>
    </recommendedName>
</protein>
<comment type="caution">
    <text evidence="2">The sequence shown here is derived from an EMBL/GenBank/DDBJ whole genome shotgun (WGS) entry which is preliminary data.</text>
</comment>
<evidence type="ECO:0000313" key="2">
    <source>
        <dbReference type="EMBL" id="MDO7849197.1"/>
    </source>
</evidence>
<name>A0ABT9AII3_9BACT</name>
<accession>A0ABT9AII3</accession>
<feature type="coiled-coil region" evidence="1">
    <location>
        <begin position="113"/>
        <end position="140"/>
    </location>
</feature>
<sequence length="144" mass="16104">MQTTVGERIKFLLDHFKLSARKFSRQLGVPENNTQNYLPPNPREPGAYYLEKVLLNFESINAHWLLTGDGDPFSPEAAEDSGIYQTNKKFSRSQVIGQVAGNATQTHGSSATEAAMKREIELLQAQVADKERTIQILMSQSPPR</sequence>